<dbReference type="PANTHER" id="PTHR18964">
    <property type="entry name" value="ROK (REPRESSOR, ORF, KINASE) FAMILY"/>
    <property type="match status" value="1"/>
</dbReference>
<dbReference type="SUPFAM" id="SSF53067">
    <property type="entry name" value="Actin-like ATPase domain"/>
    <property type="match status" value="1"/>
</dbReference>
<dbReference type="InterPro" id="IPR036390">
    <property type="entry name" value="WH_DNA-bd_sf"/>
</dbReference>
<dbReference type="Pfam" id="PF13412">
    <property type="entry name" value="HTH_24"/>
    <property type="match status" value="1"/>
</dbReference>
<sequence length="413" mass="41995">MTSADRTSTASVTSPVAPGSSPGDLFQLLLDGTPRTRAELAQLTGLARSTIAARVEALMESGLISAVGEATSSGGRPPSRFAFDPSARAVLAVDLGAMHAVVAITDLAGRVLLRRRTDLAIASGPTTVLDTVVAEARQLLEVLQLTAGDLAGVGIGLPGPVEHTSGRPANPPIMPGWHGFDVPSYIRRSFDVTVLVDNDVNIMALGEQRMHWPSHDNLLFIKVSTGIGAGIIGNGQLQRGALGAAGDLGHVRVGRGGDVLCRCGNVGCLEALAGAPAIAAGLTGTNAHGSDDLVKLAEAGDVATIAALRQAGRDLGEVLATCVSLLNPSVIVLGGALSSAGDHVLAGAREVVYARSLPLATSQLTIARALSSTDASSDDAGVIGASMMVTQHVLSAAAIEDLLVPRTREPVTP</sequence>
<dbReference type="InterPro" id="IPR000600">
    <property type="entry name" value="ROK"/>
</dbReference>
<evidence type="ECO:0000313" key="3">
    <source>
        <dbReference type="Proteomes" id="UP000636458"/>
    </source>
</evidence>
<dbReference type="InterPro" id="IPR049874">
    <property type="entry name" value="ROK_cs"/>
</dbReference>
<proteinExistence type="inferred from homology"/>
<protein>
    <submittedName>
        <fullName evidence="2">ROK family transcriptional regulator</fullName>
    </submittedName>
</protein>
<dbReference type="InterPro" id="IPR036388">
    <property type="entry name" value="WH-like_DNA-bd_sf"/>
</dbReference>
<comment type="caution">
    <text evidence="2">The sequence shown here is derived from an EMBL/GenBank/DDBJ whole genome shotgun (WGS) entry which is preliminary data.</text>
</comment>
<dbReference type="Gene3D" id="3.30.420.40">
    <property type="match status" value="2"/>
</dbReference>
<dbReference type="Pfam" id="PF00480">
    <property type="entry name" value="ROK"/>
    <property type="match status" value="1"/>
</dbReference>
<reference evidence="2" key="1">
    <citation type="submission" date="2021-01" db="EMBL/GenBank/DDBJ databases">
        <title>Lacisediminihabitans sp. nov. strain G11-30, isolated from Antarctic Soil.</title>
        <authorList>
            <person name="Li J."/>
        </authorList>
    </citation>
    <scope>NUCLEOTIDE SEQUENCE</scope>
    <source>
        <strain evidence="2">G11-30</strain>
    </source>
</reference>
<dbReference type="Gene3D" id="1.10.10.10">
    <property type="entry name" value="Winged helix-like DNA-binding domain superfamily/Winged helix DNA-binding domain"/>
    <property type="match status" value="1"/>
</dbReference>
<comment type="similarity">
    <text evidence="1">Belongs to the ROK (NagC/XylR) family.</text>
</comment>
<dbReference type="AlphaFoldDB" id="A0A934SW49"/>
<dbReference type="Proteomes" id="UP000636458">
    <property type="component" value="Unassembled WGS sequence"/>
</dbReference>
<organism evidence="2 3">
    <name type="scientific">Lacisediminihabitans changchengi</name>
    <dbReference type="NCBI Taxonomy" id="2787634"/>
    <lineage>
        <taxon>Bacteria</taxon>
        <taxon>Bacillati</taxon>
        <taxon>Actinomycetota</taxon>
        <taxon>Actinomycetes</taxon>
        <taxon>Micrococcales</taxon>
        <taxon>Microbacteriaceae</taxon>
        <taxon>Lacisediminihabitans</taxon>
    </lineage>
</organism>
<accession>A0A934SW49</accession>
<name>A0A934SW49_9MICO</name>
<gene>
    <name evidence="2" type="ORF">IV501_15805</name>
</gene>
<dbReference type="SUPFAM" id="SSF46785">
    <property type="entry name" value="Winged helix' DNA-binding domain"/>
    <property type="match status" value="1"/>
</dbReference>
<keyword evidence="3" id="KW-1185">Reference proteome</keyword>
<dbReference type="InterPro" id="IPR043129">
    <property type="entry name" value="ATPase_NBD"/>
</dbReference>
<evidence type="ECO:0000256" key="1">
    <source>
        <dbReference type="ARBA" id="ARBA00006479"/>
    </source>
</evidence>
<evidence type="ECO:0000313" key="2">
    <source>
        <dbReference type="EMBL" id="MBK4349094.1"/>
    </source>
</evidence>
<dbReference type="PROSITE" id="PS01125">
    <property type="entry name" value="ROK"/>
    <property type="match status" value="1"/>
</dbReference>
<dbReference type="EMBL" id="JAEPES010000006">
    <property type="protein sequence ID" value="MBK4349094.1"/>
    <property type="molecule type" value="Genomic_DNA"/>
</dbReference>
<dbReference type="PANTHER" id="PTHR18964:SF173">
    <property type="entry name" value="GLUCOKINASE"/>
    <property type="match status" value="1"/>
</dbReference>